<dbReference type="SUPFAM" id="SSF50475">
    <property type="entry name" value="FMN-binding split barrel"/>
    <property type="match status" value="1"/>
</dbReference>
<organism evidence="1 2">
    <name type="scientific">Phytoactinopolyspora alkaliphila</name>
    <dbReference type="NCBI Taxonomy" id="1783498"/>
    <lineage>
        <taxon>Bacteria</taxon>
        <taxon>Bacillati</taxon>
        <taxon>Actinomycetota</taxon>
        <taxon>Actinomycetes</taxon>
        <taxon>Jiangellales</taxon>
        <taxon>Jiangellaceae</taxon>
        <taxon>Phytoactinopolyspora</taxon>
    </lineage>
</organism>
<reference evidence="1 2" key="1">
    <citation type="submission" date="2020-02" db="EMBL/GenBank/DDBJ databases">
        <authorList>
            <person name="Li X.-J."/>
            <person name="Feng X.-M."/>
        </authorList>
    </citation>
    <scope>NUCLEOTIDE SEQUENCE [LARGE SCALE GENOMIC DNA]</scope>
    <source>
        <strain evidence="1 2">CGMCC 4.7225</strain>
    </source>
</reference>
<comment type="caution">
    <text evidence="1">The sequence shown here is derived from an EMBL/GenBank/DDBJ whole genome shotgun (WGS) entry which is preliminary data.</text>
</comment>
<evidence type="ECO:0000313" key="2">
    <source>
        <dbReference type="Proteomes" id="UP000469185"/>
    </source>
</evidence>
<evidence type="ECO:0000313" key="1">
    <source>
        <dbReference type="EMBL" id="NED98533.1"/>
    </source>
</evidence>
<dbReference type="Gene3D" id="2.30.110.10">
    <property type="entry name" value="Electron Transport, Fmn-binding Protein, Chain A"/>
    <property type="match status" value="1"/>
</dbReference>
<protein>
    <submittedName>
        <fullName evidence="1">Pyridoxamine 5'-phosphate oxidase family protein</fullName>
    </submittedName>
</protein>
<sequence>MALLATVPIGRIVFTEGALPAIQPVNFVLDGDDVLIRTGVGSKLAAAARSAVVAFEVDRYDEAAMTGWSVVLIGRAHAVGRSEHDRLRSVDLVPWALGSKPHFIRITPEIIRGRRISNWVPGA</sequence>
<name>A0A6N9YU11_9ACTN</name>
<dbReference type="AlphaFoldDB" id="A0A6N9YU11"/>
<accession>A0A6N9YU11</accession>
<dbReference type="InterPro" id="IPR024747">
    <property type="entry name" value="Pyridox_Oxase-rel"/>
</dbReference>
<keyword evidence="2" id="KW-1185">Reference proteome</keyword>
<dbReference type="Proteomes" id="UP000469185">
    <property type="component" value="Unassembled WGS sequence"/>
</dbReference>
<dbReference type="InterPro" id="IPR012349">
    <property type="entry name" value="Split_barrel_FMN-bd"/>
</dbReference>
<dbReference type="Pfam" id="PF12900">
    <property type="entry name" value="Pyridox_ox_2"/>
    <property type="match status" value="1"/>
</dbReference>
<dbReference type="EMBL" id="JAAGOB010000024">
    <property type="protein sequence ID" value="NED98533.1"/>
    <property type="molecule type" value="Genomic_DNA"/>
</dbReference>
<proteinExistence type="predicted"/>
<gene>
    <name evidence="1" type="ORF">G1H11_24860</name>
</gene>